<reference evidence="9" key="1">
    <citation type="submission" date="2020-12" db="EMBL/GenBank/DDBJ databases">
        <title>Clostridium thailandense sp. nov., a novel acetogenic bacterium isolated from peat land soil in Thailand.</title>
        <authorList>
            <person name="Chaikitkaew S."/>
            <person name="Birkeland N.K."/>
        </authorList>
    </citation>
    <scope>NUCLEOTIDE SEQUENCE</scope>
    <source>
        <strain evidence="9">PL3</strain>
    </source>
</reference>
<evidence type="ECO:0000313" key="10">
    <source>
        <dbReference type="Proteomes" id="UP000694308"/>
    </source>
</evidence>
<dbReference type="PIRSF" id="PIRSF036458">
    <property type="entry name" value="Butyrate_kin"/>
    <property type="match status" value="1"/>
</dbReference>
<dbReference type="Proteomes" id="UP000694308">
    <property type="component" value="Unassembled WGS sequence"/>
</dbReference>
<dbReference type="GO" id="GO:0005737">
    <property type="term" value="C:cytoplasm"/>
    <property type="evidence" value="ECO:0007669"/>
    <property type="project" value="UniProtKB-SubCell"/>
</dbReference>
<evidence type="ECO:0000256" key="4">
    <source>
        <dbReference type="ARBA" id="ARBA00022741"/>
    </source>
</evidence>
<keyword evidence="6 8" id="KW-0067">ATP-binding</keyword>
<evidence type="ECO:0000313" key="9">
    <source>
        <dbReference type="EMBL" id="MBV7272966.1"/>
    </source>
</evidence>
<keyword evidence="3 8" id="KW-0808">Transferase</keyword>
<accession>A0A949TT98</accession>
<dbReference type="InterPro" id="IPR023865">
    <property type="entry name" value="Aliphatic_acid_kinase_CS"/>
</dbReference>
<dbReference type="PANTHER" id="PTHR21060">
    <property type="entry name" value="ACETATE KINASE"/>
    <property type="match status" value="1"/>
</dbReference>
<dbReference type="AlphaFoldDB" id="A0A949TT98"/>
<dbReference type="GO" id="GO:0008776">
    <property type="term" value="F:acetate kinase activity"/>
    <property type="evidence" value="ECO:0007669"/>
    <property type="project" value="TreeGrafter"/>
</dbReference>
<name>A0A949TT98_9CLOT</name>
<dbReference type="InterPro" id="IPR011245">
    <property type="entry name" value="Butyrate_kin"/>
</dbReference>
<gene>
    <name evidence="8 9" type="primary">buk</name>
    <name evidence="9" type="ORF">I6U48_08570</name>
</gene>
<dbReference type="CDD" id="cd24011">
    <property type="entry name" value="ASKHA_NBD_BK"/>
    <property type="match status" value="1"/>
</dbReference>
<dbReference type="NCBIfam" id="NF002834">
    <property type="entry name" value="PRK03011.1-5"/>
    <property type="match status" value="1"/>
</dbReference>
<evidence type="ECO:0000256" key="5">
    <source>
        <dbReference type="ARBA" id="ARBA00022777"/>
    </source>
</evidence>
<sequence length="361" mass="39741">MINLDKTYKILVINPGSTSTKIAIYNNEKEIFLDTVRHSIEDLEEYETVYGQYEFRKKVILEKLNERTSDLKDIAAVVGRGGNMKPVVGGTYRVNDQMIEDLKDGVMGQHASNLGGILAAEIATMLQVPAFVVDPVVVDEFHDLSRISGIPDIQRKSKDHPLNQKAAGRKAAEELGGEYNKFNFLIVHLGGGISVGIHKKGRIIDVNNSLDGDGPFSPERGGGLPVGSLIDLCYSGKYTKEELRKMIVGRGGLVGYLGTNDTRKVSRRAKLGDKKAELVYKAMAYQVAKEIGAGAAVLKGEVDAIILTGGIAFDELFVNWIREYVDFIGKVIVYPGEFEMLALAQGVLRVFNKKEDIQIYK</sequence>
<evidence type="ECO:0000256" key="8">
    <source>
        <dbReference type="HAMAP-Rule" id="MF_00542"/>
    </source>
</evidence>
<dbReference type="PROSITE" id="PS01075">
    <property type="entry name" value="ACETATE_KINASE_1"/>
    <property type="match status" value="1"/>
</dbReference>
<organism evidence="9 10">
    <name type="scientific">Clostridium thailandense</name>
    <dbReference type="NCBI Taxonomy" id="2794346"/>
    <lineage>
        <taxon>Bacteria</taxon>
        <taxon>Bacillati</taxon>
        <taxon>Bacillota</taxon>
        <taxon>Clostridia</taxon>
        <taxon>Eubacteriales</taxon>
        <taxon>Clostridiaceae</taxon>
        <taxon>Clostridium</taxon>
    </lineage>
</organism>
<keyword evidence="4 8" id="KW-0547">Nucleotide-binding</keyword>
<dbReference type="EMBL" id="JAEEGC010000035">
    <property type="protein sequence ID" value="MBV7272966.1"/>
    <property type="molecule type" value="Genomic_DNA"/>
</dbReference>
<evidence type="ECO:0000256" key="7">
    <source>
        <dbReference type="ARBA" id="ARBA00048596"/>
    </source>
</evidence>
<evidence type="ECO:0000256" key="6">
    <source>
        <dbReference type="ARBA" id="ARBA00022840"/>
    </source>
</evidence>
<dbReference type="EC" id="2.7.2.7" evidence="8"/>
<dbReference type="GO" id="GO:0006083">
    <property type="term" value="P:acetate metabolic process"/>
    <property type="evidence" value="ECO:0007669"/>
    <property type="project" value="TreeGrafter"/>
</dbReference>
<keyword evidence="10" id="KW-1185">Reference proteome</keyword>
<dbReference type="InterPro" id="IPR000890">
    <property type="entry name" value="Aliphatic_acid_kin_short-chain"/>
</dbReference>
<comment type="catalytic activity">
    <reaction evidence="7 8">
        <text>butanoate + ATP = butanoyl phosphate + ADP</text>
        <dbReference type="Rhea" id="RHEA:13585"/>
        <dbReference type="ChEBI" id="CHEBI:17968"/>
        <dbReference type="ChEBI" id="CHEBI:30616"/>
        <dbReference type="ChEBI" id="CHEBI:58079"/>
        <dbReference type="ChEBI" id="CHEBI:456216"/>
        <dbReference type="EC" id="2.7.2.7"/>
    </reaction>
</comment>
<dbReference type="HAMAP" id="MF_00542">
    <property type="entry name" value="Butyrate_kinase"/>
    <property type="match status" value="1"/>
</dbReference>
<dbReference type="PANTHER" id="PTHR21060:SF3">
    <property type="entry name" value="BUTYRATE KINASE 2-RELATED"/>
    <property type="match status" value="1"/>
</dbReference>
<evidence type="ECO:0000256" key="2">
    <source>
        <dbReference type="ARBA" id="ARBA00022490"/>
    </source>
</evidence>
<keyword evidence="2 8" id="KW-0963">Cytoplasm</keyword>
<protein>
    <recommendedName>
        <fullName evidence="8">Probable butyrate kinase</fullName>
        <shortName evidence="8">BK</shortName>
        <ecNumber evidence="8">2.7.2.7</ecNumber>
    </recommendedName>
    <alternativeName>
        <fullName evidence="8">Branched-chain carboxylic acid kinase</fullName>
    </alternativeName>
</protein>
<evidence type="ECO:0000256" key="3">
    <source>
        <dbReference type="ARBA" id="ARBA00022679"/>
    </source>
</evidence>
<comment type="caution">
    <text evidence="9">The sequence shown here is derived from an EMBL/GenBank/DDBJ whole genome shotgun (WGS) entry which is preliminary data.</text>
</comment>
<evidence type="ECO:0000256" key="1">
    <source>
        <dbReference type="ARBA" id="ARBA00004496"/>
    </source>
</evidence>
<keyword evidence="5 8" id="KW-0418">Kinase</keyword>
<dbReference type="Pfam" id="PF00871">
    <property type="entry name" value="Acetate_kinase"/>
    <property type="match status" value="1"/>
</dbReference>
<dbReference type="GO" id="GO:0047761">
    <property type="term" value="F:butyrate kinase activity"/>
    <property type="evidence" value="ECO:0007669"/>
    <property type="project" value="UniProtKB-UniRule"/>
</dbReference>
<dbReference type="GO" id="GO:0005524">
    <property type="term" value="F:ATP binding"/>
    <property type="evidence" value="ECO:0007669"/>
    <property type="project" value="UniProtKB-KW"/>
</dbReference>
<proteinExistence type="inferred from homology"/>
<comment type="subcellular location">
    <subcellularLocation>
        <location evidence="1 8">Cytoplasm</location>
    </subcellularLocation>
</comment>
<comment type="similarity">
    <text evidence="8">Belongs to the acetokinase family.</text>
</comment>
<dbReference type="NCBIfam" id="TIGR02707">
    <property type="entry name" value="butyr_kinase"/>
    <property type="match status" value="1"/>
</dbReference>